<dbReference type="EMBL" id="JACCKA010000073">
    <property type="protein sequence ID" value="NZA27185.1"/>
    <property type="molecule type" value="Genomic_DNA"/>
</dbReference>
<feature type="domain" description="CAAX prenyl protease 2/Lysostaphin resistance protein A-like" evidence="2">
    <location>
        <begin position="118"/>
        <end position="216"/>
    </location>
</feature>
<evidence type="ECO:0000259" key="2">
    <source>
        <dbReference type="Pfam" id="PF02517"/>
    </source>
</evidence>
<evidence type="ECO:0000313" key="4">
    <source>
        <dbReference type="Proteomes" id="UP000578091"/>
    </source>
</evidence>
<dbReference type="GO" id="GO:0006508">
    <property type="term" value="P:proteolysis"/>
    <property type="evidence" value="ECO:0007669"/>
    <property type="project" value="UniProtKB-KW"/>
</dbReference>
<protein>
    <submittedName>
        <fullName evidence="3">CPBP family intramembrane metalloprotease</fullName>
    </submittedName>
</protein>
<sequence>MSASPAPLSAVRVVLPWRVALLVLAAFLWLDTFHLDLFRQAAGDWQGWPRLGALAVLGYGAQLLVPLGLAALLAGPRRAFAALGLDRSPLPALALALACTAVLPLGFMAIAEFAPPERPLLAAMRAALVPGIGEEVLYRAFLFGFLFRFAGWGFLPAALAGAAFFGAAHFSQGHGLGEAAAIFALTAFGALWFAWLYVEWGYDLWVPVAFHVLMNLYWELFAVADNALGPLAATLLRLGVVVLSVAVTVAVARRRGGLAIRGRAWFWRGADRPIRAGRSAVHPPS</sequence>
<name>A0A853JEA5_9GAMM</name>
<feature type="transmembrane region" description="Helical" evidence="1">
    <location>
        <begin position="230"/>
        <end position="252"/>
    </location>
</feature>
<organism evidence="3 4">
    <name type="scientific">Luteimonas salinisoli</name>
    <dbReference type="NCBI Taxonomy" id="2752307"/>
    <lineage>
        <taxon>Bacteria</taxon>
        <taxon>Pseudomonadati</taxon>
        <taxon>Pseudomonadota</taxon>
        <taxon>Gammaproteobacteria</taxon>
        <taxon>Lysobacterales</taxon>
        <taxon>Lysobacteraceae</taxon>
        <taxon>Luteimonas</taxon>
    </lineage>
</organism>
<feature type="transmembrane region" description="Helical" evidence="1">
    <location>
        <begin position="136"/>
        <end position="167"/>
    </location>
</feature>
<keyword evidence="1" id="KW-0812">Transmembrane</keyword>
<keyword evidence="1" id="KW-1133">Transmembrane helix</keyword>
<evidence type="ECO:0000313" key="3">
    <source>
        <dbReference type="EMBL" id="NZA27185.1"/>
    </source>
</evidence>
<feature type="transmembrane region" description="Helical" evidence="1">
    <location>
        <begin position="179"/>
        <end position="197"/>
    </location>
</feature>
<dbReference type="Pfam" id="PF02517">
    <property type="entry name" value="Rce1-like"/>
    <property type="match status" value="1"/>
</dbReference>
<dbReference type="GO" id="GO:0008237">
    <property type="term" value="F:metallopeptidase activity"/>
    <property type="evidence" value="ECO:0007669"/>
    <property type="project" value="UniProtKB-KW"/>
</dbReference>
<dbReference type="InterPro" id="IPR003675">
    <property type="entry name" value="Rce1/LyrA-like_dom"/>
</dbReference>
<reference evidence="3 4" key="1">
    <citation type="submission" date="2020-07" db="EMBL/GenBank/DDBJ databases">
        <title>Luteimonas sp. SJ-92.</title>
        <authorList>
            <person name="Huang X.-X."/>
            <person name="Xu L."/>
            <person name="Sun J.-Q."/>
        </authorList>
    </citation>
    <scope>NUCLEOTIDE SEQUENCE [LARGE SCALE GENOMIC DNA]</scope>
    <source>
        <strain evidence="3 4">SJ-92</strain>
    </source>
</reference>
<dbReference type="RefSeq" id="WP_180678968.1">
    <property type="nucleotide sequence ID" value="NZ_JACCKA010000073.1"/>
</dbReference>
<keyword evidence="3" id="KW-0378">Hydrolase</keyword>
<proteinExistence type="predicted"/>
<keyword evidence="3" id="KW-0482">Metalloprotease</keyword>
<dbReference type="Proteomes" id="UP000578091">
    <property type="component" value="Unassembled WGS sequence"/>
</dbReference>
<dbReference type="GO" id="GO:0080120">
    <property type="term" value="P:CAAX-box protein maturation"/>
    <property type="evidence" value="ECO:0007669"/>
    <property type="project" value="UniProtKB-ARBA"/>
</dbReference>
<gene>
    <name evidence="3" type="ORF">H0E84_12415</name>
</gene>
<keyword evidence="4" id="KW-1185">Reference proteome</keyword>
<keyword evidence="3" id="KW-0645">Protease</keyword>
<comment type="caution">
    <text evidence="3">The sequence shown here is derived from an EMBL/GenBank/DDBJ whole genome shotgun (WGS) entry which is preliminary data.</text>
</comment>
<dbReference type="GO" id="GO:0004175">
    <property type="term" value="F:endopeptidase activity"/>
    <property type="evidence" value="ECO:0007669"/>
    <property type="project" value="UniProtKB-ARBA"/>
</dbReference>
<feature type="transmembrane region" description="Helical" evidence="1">
    <location>
        <begin position="6"/>
        <end position="30"/>
    </location>
</feature>
<feature type="transmembrane region" description="Helical" evidence="1">
    <location>
        <begin position="93"/>
        <end position="115"/>
    </location>
</feature>
<feature type="transmembrane region" description="Helical" evidence="1">
    <location>
        <begin position="51"/>
        <end position="73"/>
    </location>
</feature>
<accession>A0A853JEA5</accession>
<keyword evidence="1" id="KW-0472">Membrane</keyword>
<dbReference type="AlphaFoldDB" id="A0A853JEA5"/>
<evidence type="ECO:0000256" key="1">
    <source>
        <dbReference type="SAM" id="Phobius"/>
    </source>
</evidence>